<dbReference type="OrthoDB" id="799938at2"/>
<dbReference type="GO" id="GO:0006352">
    <property type="term" value="P:DNA-templated transcription initiation"/>
    <property type="evidence" value="ECO:0007669"/>
    <property type="project" value="InterPro"/>
</dbReference>
<protein>
    <submittedName>
        <fullName evidence="1">RNA polymerase sigma-70 factor, ECF subfamily</fullName>
    </submittedName>
</protein>
<reference evidence="1 2" key="1">
    <citation type="submission" date="2016-10" db="EMBL/GenBank/DDBJ databases">
        <authorList>
            <person name="de Groot N.N."/>
        </authorList>
    </citation>
    <scope>NUCLEOTIDE SEQUENCE [LARGE SCALE GENOMIC DNA]</scope>
    <source>
        <strain evidence="1 2">MP1X4</strain>
    </source>
</reference>
<evidence type="ECO:0000313" key="2">
    <source>
        <dbReference type="Proteomes" id="UP000199679"/>
    </source>
</evidence>
<dbReference type="EMBL" id="LT629740">
    <property type="protein sequence ID" value="SDS91994.1"/>
    <property type="molecule type" value="Genomic_DNA"/>
</dbReference>
<proteinExistence type="predicted"/>
<dbReference type="Proteomes" id="UP000199679">
    <property type="component" value="Chromosome I"/>
</dbReference>
<accession>A0A1H1W4M8</accession>
<dbReference type="AlphaFoldDB" id="A0A1H1W4M8"/>
<dbReference type="STRING" id="652787.SAMN05216490_2093"/>
<gene>
    <name evidence="1" type="ORF">SAMN05216490_2093</name>
</gene>
<evidence type="ECO:0000313" key="1">
    <source>
        <dbReference type="EMBL" id="SDS91994.1"/>
    </source>
</evidence>
<dbReference type="GO" id="GO:0003700">
    <property type="term" value="F:DNA-binding transcription factor activity"/>
    <property type="evidence" value="ECO:0007669"/>
    <property type="project" value="InterPro"/>
</dbReference>
<dbReference type="SUPFAM" id="SSF88946">
    <property type="entry name" value="Sigma2 domain of RNA polymerase sigma factors"/>
    <property type="match status" value="1"/>
</dbReference>
<dbReference type="RefSeq" id="WP_091372031.1">
    <property type="nucleotide sequence ID" value="NZ_LT629740.1"/>
</dbReference>
<name>A0A1H1W4M8_MUCMA</name>
<keyword evidence="2" id="KW-1185">Reference proteome</keyword>
<dbReference type="Gene3D" id="1.10.1740.10">
    <property type="match status" value="1"/>
</dbReference>
<organism evidence="1 2">
    <name type="scientific">Mucilaginibacter mallensis</name>
    <dbReference type="NCBI Taxonomy" id="652787"/>
    <lineage>
        <taxon>Bacteria</taxon>
        <taxon>Pseudomonadati</taxon>
        <taxon>Bacteroidota</taxon>
        <taxon>Sphingobacteriia</taxon>
        <taxon>Sphingobacteriales</taxon>
        <taxon>Sphingobacteriaceae</taxon>
        <taxon>Mucilaginibacter</taxon>
    </lineage>
</organism>
<sequence length="76" mass="8568">MLQNGQTDNEKALLGQIAAGNQKSFAIIFAHYSKIIFPFALKLTRSNGLAEEILQEVFLKIWINRENLVSIENFGT</sequence>
<dbReference type="InterPro" id="IPR013325">
    <property type="entry name" value="RNA_pol_sigma_r2"/>
</dbReference>